<gene>
    <name evidence="1" type="ORF">KSX_15730</name>
</gene>
<sequence>MWLIKNCKIMVKFLWGGQDFYKRVNEILKGYRDVCGIKKAKLRTAMGWADRLAVG</sequence>
<comment type="caution">
    <text evidence="1">The sequence shown here is derived from an EMBL/GenBank/DDBJ whole genome shotgun (WGS) entry which is preliminary data.</text>
</comment>
<name>A0A8J3HYE8_9CHLR</name>
<accession>A0A8J3HYE8</accession>
<reference evidence="1" key="1">
    <citation type="submission" date="2020-10" db="EMBL/GenBank/DDBJ databases">
        <title>Taxonomic study of unclassified bacteria belonging to the class Ktedonobacteria.</title>
        <authorList>
            <person name="Yabe S."/>
            <person name="Wang C.M."/>
            <person name="Zheng Y."/>
            <person name="Sakai Y."/>
            <person name="Cavaletti L."/>
            <person name="Monciardini P."/>
            <person name="Donadio S."/>
        </authorList>
    </citation>
    <scope>NUCLEOTIDE SEQUENCE</scope>
    <source>
        <strain evidence="1">SOSP1-1</strain>
    </source>
</reference>
<proteinExistence type="predicted"/>
<protein>
    <submittedName>
        <fullName evidence="1">Uncharacterized protein</fullName>
    </submittedName>
</protein>
<organism evidence="1 2">
    <name type="scientific">Ktedonospora formicarum</name>
    <dbReference type="NCBI Taxonomy" id="2778364"/>
    <lineage>
        <taxon>Bacteria</taxon>
        <taxon>Bacillati</taxon>
        <taxon>Chloroflexota</taxon>
        <taxon>Ktedonobacteria</taxon>
        <taxon>Ktedonobacterales</taxon>
        <taxon>Ktedonobacteraceae</taxon>
        <taxon>Ktedonospora</taxon>
    </lineage>
</organism>
<keyword evidence="2" id="KW-1185">Reference proteome</keyword>
<dbReference type="Proteomes" id="UP000612362">
    <property type="component" value="Unassembled WGS sequence"/>
</dbReference>
<evidence type="ECO:0000313" key="2">
    <source>
        <dbReference type="Proteomes" id="UP000612362"/>
    </source>
</evidence>
<dbReference type="AlphaFoldDB" id="A0A8J3HYE8"/>
<dbReference type="EMBL" id="BNJF01000001">
    <property type="protein sequence ID" value="GHO43410.1"/>
    <property type="molecule type" value="Genomic_DNA"/>
</dbReference>
<evidence type="ECO:0000313" key="1">
    <source>
        <dbReference type="EMBL" id="GHO43410.1"/>
    </source>
</evidence>